<dbReference type="Pfam" id="PF01814">
    <property type="entry name" value="Hemerythrin"/>
    <property type="match status" value="1"/>
</dbReference>
<keyword evidence="7" id="KW-1185">Reference proteome</keyword>
<dbReference type="InterPro" id="IPR050669">
    <property type="entry name" value="Hemerythrin"/>
</dbReference>
<keyword evidence="2" id="KW-0813">Transport</keyword>
<dbReference type="Gene3D" id="1.20.120.50">
    <property type="entry name" value="Hemerythrin-like"/>
    <property type="match status" value="1"/>
</dbReference>
<evidence type="ECO:0000256" key="2">
    <source>
        <dbReference type="ARBA" id="ARBA00022621"/>
    </source>
</evidence>
<dbReference type="NCBIfam" id="NF033749">
    <property type="entry name" value="bact_hemeryth"/>
    <property type="match status" value="1"/>
</dbReference>
<dbReference type="AlphaFoldDB" id="A0A6S6M3W5"/>
<keyword evidence="2" id="KW-0561">Oxygen transport</keyword>
<accession>A0A6S6M3W5</accession>
<protein>
    <submittedName>
        <fullName evidence="6">Hemerythrin domain protein</fullName>
    </submittedName>
</protein>
<keyword evidence="4" id="KW-0408">Iron</keyword>
<dbReference type="PANTHER" id="PTHR37164:SF1">
    <property type="entry name" value="BACTERIOHEMERYTHRIN"/>
    <property type="match status" value="1"/>
</dbReference>
<evidence type="ECO:0000313" key="6">
    <source>
        <dbReference type="EMBL" id="BCG49012.1"/>
    </source>
</evidence>
<dbReference type="InterPro" id="IPR012827">
    <property type="entry name" value="Hemerythrin_metal-bd"/>
</dbReference>
<evidence type="ECO:0000259" key="5">
    <source>
        <dbReference type="Pfam" id="PF01814"/>
    </source>
</evidence>
<evidence type="ECO:0000256" key="3">
    <source>
        <dbReference type="ARBA" id="ARBA00022723"/>
    </source>
</evidence>
<evidence type="ECO:0000313" key="7">
    <source>
        <dbReference type="Proteomes" id="UP000515472"/>
    </source>
</evidence>
<dbReference type="CDD" id="cd12107">
    <property type="entry name" value="Hemerythrin"/>
    <property type="match status" value="1"/>
</dbReference>
<dbReference type="InterPro" id="IPR012312">
    <property type="entry name" value="Hemerythrin-like"/>
</dbReference>
<organism evidence="6 7">
    <name type="scientific">Citrifermentans bremense</name>
    <dbReference type="NCBI Taxonomy" id="60035"/>
    <lineage>
        <taxon>Bacteria</taxon>
        <taxon>Pseudomonadati</taxon>
        <taxon>Thermodesulfobacteriota</taxon>
        <taxon>Desulfuromonadia</taxon>
        <taxon>Geobacterales</taxon>
        <taxon>Geobacteraceae</taxon>
        <taxon>Citrifermentans</taxon>
    </lineage>
</organism>
<name>A0A6S6M3W5_9BACT</name>
<gene>
    <name evidence="6" type="ORF">GEOBRER4_n3908</name>
</gene>
<dbReference type="PROSITE" id="PS00550">
    <property type="entry name" value="HEMERYTHRINS"/>
    <property type="match status" value="1"/>
</dbReference>
<dbReference type="KEGG" id="gbn:GEOBRER4_37620"/>
<dbReference type="RefSeq" id="WP_185243576.1">
    <property type="nucleotide sequence ID" value="NZ_AP023213.1"/>
</dbReference>
<keyword evidence="3" id="KW-0479">Metal-binding</keyword>
<evidence type="ECO:0000256" key="4">
    <source>
        <dbReference type="ARBA" id="ARBA00023004"/>
    </source>
</evidence>
<dbReference type="Proteomes" id="UP000515472">
    <property type="component" value="Chromosome"/>
</dbReference>
<dbReference type="NCBIfam" id="TIGR02481">
    <property type="entry name" value="hemeryth_dom"/>
    <property type="match status" value="1"/>
</dbReference>
<feature type="domain" description="Hemerythrin-like" evidence="5">
    <location>
        <begin position="12"/>
        <end position="125"/>
    </location>
</feature>
<comment type="similarity">
    <text evidence="1">Belongs to the hemerythrin family.</text>
</comment>
<dbReference type="GO" id="GO:0046872">
    <property type="term" value="F:metal ion binding"/>
    <property type="evidence" value="ECO:0007669"/>
    <property type="project" value="UniProtKB-KW"/>
</dbReference>
<dbReference type="PANTHER" id="PTHR37164">
    <property type="entry name" value="BACTERIOHEMERYTHRIN"/>
    <property type="match status" value="1"/>
</dbReference>
<sequence>MLLEWDGALELGIGEIDEHHRKLIDILNQCYQALMLNNHTRQLEEIVTELKDYTQYHFGAEEKIMSDTGYQAAEAHMEAHRQFVASIAEFDRRASAGESFVAIEVLTFLKEWLVAHILSTDRALADCIKAG</sequence>
<evidence type="ECO:0000256" key="1">
    <source>
        <dbReference type="ARBA" id="ARBA00010587"/>
    </source>
</evidence>
<reference evidence="6 7" key="1">
    <citation type="submission" date="2020-06" db="EMBL/GenBank/DDBJ databases">
        <title>Interaction of electrochemicaly active bacteria, Geobacter bremensis R4 on different carbon anode.</title>
        <authorList>
            <person name="Meng L."/>
            <person name="Yoshida N."/>
        </authorList>
    </citation>
    <scope>NUCLEOTIDE SEQUENCE [LARGE SCALE GENOMIC DNA]</scope>
    <source>
        <strain evidence="6 7">R4</strain>
    </source>
</reference>
<dbReference type="InterPro" id="IPR016131">
    <property type="entry name" value="Haemerythrin_Fe_BS"/>
</dbReference>
<proteinExistence type="inferred from homology"/>
<dbReference type="InterPro" id="IPR035938">
    <property type="entry name" value="Hemerythrin-like_sf"/>
</dbReference>
<dbReference type="GO" id="GO:0005344">
    <property type="term" value="F:oxygen carrier activity"/>
    <property type="evidence" value="ECO:0007669"/>
    <property type="project" value="UniProtKB-KW"/>
</dbReference>
<dbReference type="EMBL" id="AP023213">
    <property type="protein sequence ID" value="BCG49012.1"/>
    <property type="molecule type" value="Genomic_DNA"/>
</dbReference>
<dbReference type="SUPFAM" id="SSF47188">
    <property type="entry name" value="Hemerythrin-like"/>
    <property type="match status" value="1"/>
</dbReference>